<dbReference type="RefSeq" id="WP_344202421.1">
    <property type="nucleotide sequence ID" value="NZ_BAAAME010000004.1"/>
</dbReference>
<dbReference type="SUPFAM" id="SSF53474">
    <property type="entry name" value="alpha/beta-Hydrolases"/>
    <property type="match status" value="1"/>
</dbReference>
<reference evidence="9" key="1">
    <citation type="journal article" date="2019" name="Int. J. Syst. Evol. Microbiol.">
        <title>The Global Catalogue of Microorganisms (GCM) 10K type strain sequencing project: providing services to taxonomists for standard genome sequencing and annotation.</title>
        <authorList>
            <consortium name="The Broad Institute Genomics Platform"/>
            <consortium name="The Broad Institute Genome Sequencing Center for Infectious Disease"/>
            <person name="Wu L."/>
            <person name="Ma J."/>
        </authorList>
    </citation>
    <scope>NUCLEOTIDE SEQUENCE [LARGE SCALE GENOMIC DNA]</scope>
    <source>
        <strain evidence="9">JCM 13518</strain>
    </source>
</reference>
<evidence type="ECO:0000259" key="7">
    <source>
        <dbReference type="PROSITE" id="PS51272"/>
    </source>
</evidence>
<dbReference type="Pfam" id="PF01083">
    <property type="entry name" value="Cutinase"/>
    <property type="match status" value="1"/>
</dbReference>
<dbReference type="Proteomes" id="UP001501057">
    <property type="component" value="Unassembled WGS sequence"/>
</dbReference>
<accession>A0ABP4W471</accession>
<proteinExistence type="inferred from homology"/>
<name>A0ABP4W471_9ACTN</name>
<evidence type="ECO:0000313" key="9">
    <source>
        <dbReference type="Proteomes" id="UP001501057"/>
    </source>
</evidence>
<evidence type="ECO:0000256" key="6">
    <source>
        <dbReference type="SAM" id="SignalP"/>
    </source>
</evidence>
<keyword evidence="3" id="KW-0378">Hydrolase</keyword>
<evidence type="ECO:0000313" key="8">
    <source>
        <dbReference type="EMBL" id="GAA1745086.1"/>
    </source>
</evidence>
<dbReference type="Gene3D" id="2.60.40.2700">
    <property type="match status" value="1"/>
</dbReference>
<dbReference type="PANTHER" id="PTHR33630">
    <property type="entry name" value="CUTINASE RV1984C-RELATED-RELATED"/>
    <property type="match status" value="1"/>
</dbReference>
<feature type="signal peptide" evidence="6">
    <location>
        <begin position="1"/>
        <end position="24"/>
    </location>
</feature>
<dbReference type="EMBL" id="BAAAME010000004">
    <property type="protein sequence ID" value="GAA1745086.1"/>
    <property type="molecule type" value="Genomic_DNA"/>
</dbReference>
<feature type="domain" description="SLH" evidence="7">
    <location>
        <begin position="29"/>
        <end position="96"/>
    </location>
</feature>
<feature type="chain" id="PRO_5047200701" description="SLH domain-containing protein" evidence="6">
    <location>
        <begin position="25"/>
        <end position="789"/>
    </location>
</feature>
<evidence type="ECO:0000256" key="5">
    <source>
        <dbReference type="SAM" id="MobiDB-lite"/>
    </source>
</evidence>
<feature type="region of interest" description="Disordered" evidence="5">
    <location>
        <begin position="249"/>
        <end position="278"/>
    </location>
</feature>
<feature type="domain" description="SLH" evidence="7">
    <location>
        <begin position="99"/>
        <end position="160"/>
    </location>
</feature>
<keyword evidence="9" id="KW-1185">Reference proteome</keyword>
<organism evidence="8 9">
    <name type="scientific">Aeromicrobium alkaliterrae</name>
    <dbReference type="NCBI Taxonomy" id="302168"/>
    <lineage>
        <taxon>Bacteria</taxon>
        <taxon>Bacillati</taxon>
        <taxon>Actinomycetota</taxon>
        <taxon>Actinomycetes</taxon>
        <taxon>Propionibacteriales</taxon>
        <taxon>Nocardioidaceae</taxon>
        <taxon>Aeromicrobium</taxon>
    </lineage>
</organism>
<dbReference type="InterPro" id="IPR001119">
    <property type="entry name" value="SLH_dom"/>
</dbReference>
<dbReference type="SMART" id="SM01110">
    <property type="entry name" value="Cutinase"/>
    <property type="match status" value="1"/>
</dbReference>
<evidence type="ECO:0000256" key="2">
    <source>
        <dbReference type="ARBA" id="ARBA00022487"/>
    </source>
</evidence>
<dbReference type="InterPro" id="IPR000675">
    <property type="entry name" value="Cutinase/axe"/>
</dbReference>
<feature type="domain" description="SLH" evidence="7">
    <location>
        <begin position="161"/>
        <end position="228"/>
    </location>
</feature>
<comment type="caution">
    <text evidence="8">The sequence shown here is derived from an EMBL/GenBank/DDBJ whole genome shotgun (WGS) entry which is preliminary data.</text>
</comment>
<evidence type="ECO:0000256" key="3">
    <source>
        <dbReference type="ARBA" id="ARBA00022801"/>
    </source>
</evidence>
<dbReference type="Pfam" id="PF00395">
    <property type="entry name" value="SLH"/>
    <property type="match status" value="3"/>
</dbReference>
<keyword evidence="4" id="KW-1015">Disulfide bond</keyword>
<gene>
    <name evidence="8" type="ORF">GCM10009710_26390</name>
</gene>
<dbReference type="PANTHER" id="PTHR33630:SF9">
    <property type="entry name" value="CUTINASE 4"/>
    <property type="match status" value="1"/>
</dbReference>
<keyword evidence="6" id="KW-0732">Signal</keyword>
<dbReference type="PROSITE" id="PS51272">
    <property type="entry name" value="SLH"/>
    <property type="match status" value="3"/>
</dbReference>
<sequence length="789" mass="82396">MRRHVAALVVLALCWAGAPAPAGAYEAPPVSPFADVSTGHVFYEQMAWLAQRKISTGYVEPGGATTFRPGQPVLREQMAAFLYRLAGSPEFVAPAVSPFADVPTTHVFYQEMAWLAQRKISTGYVEPGGATTFRPGQPVLREQMAAFLYRLEGSPAFVAPAVSPFADVPTTHVFYQQMAWLADRKISTGYVEPGGATTFRPGQPVLREQMAAFLFRLAGDGLPPPVASGTFQTSRPTIAGQPVSGGTLTVSVPAWTPTPTQQSRQWLRDGAPLTGQTGTSYRVTAADRGTSISVRVTGTRSGYDPAVEVSDPVRIGTIPAVVDVSGTISRDTVWSPDDARVHRVTGDLTVAAGATLTLRPGTVVKVAAGRTWTVVGTLAVEGTPGQGVVITSVRDDAVVGDTNGDGAATAPNAEDWAGISVQSAGVVAMTSARLAYAATAIGAVGTVGAAPTVTLTATTLGQSTRCIDASGPVVGSFTGQVRDCGTGVSADHAFDARHVDWGSASGPFPYGRGVPVEGESVSVHPWTGFVPPARPLVAEPQRASVAAGCSDVVLVGARGSGEFPESPDDGSPAEFTSDETGFGSYNYVIAAKMNEQISALRPGASVAYRAVQYRALQIPSYDPSVTYEAFLGSVFDGADKLTQLIDAEAARCPASRFVLMGTSQGAMVVQLGLTTLDPQHRDRVAGVVLLANPSRVIGSTETLWQAENVEAGAAVRGLAGMWAEFYPGLDVALPTWVAPRAISMCHQGDVFCAFGPGAALYPHLTYSTAELEALAVWQGVRVVEALPRG</sequence>
<evidence type="ECO:0000256" key="4">
    <source>
        <dbReference type="ARBA" id="ARBA00023157"/>
    </source>
</evidence>
<comment type="similarity">
    <text evidence="1">Belongs to the cutinase family.</text>
</comment>
<keyword evidence="2" id="KW-0719">Serine esterase</keyword>
<evidence type="ECO:0000256" key="1">
    <source>
        <dbReference type="ARBA" id="ARBA00007534"/>
    </source>
</evidence>
<dbReference type="Gene3D" id="3.40.50.1820">
    <property type="entry name" value="alpha/beta hydrolase"/>
    <property type="match status" value="1"/>
</dbReference>
<protein>
    <recommendedName>
        <fullName evidence="7">SLH domain-containing protein</fullName>
    </recommendedName>
</protein>
<dbReference type="InterPro" id="IPR029058">
    <property type="entry name" value="AB_hydrolase_fold"/>
</dbReference>